<organism evidence="1">
    <name type="scientific">Arundo donax</name>
    <name type="common">Giant reed</name>
    <name type="synonym">Donax arundinaceus</name>
    <dbReference type="NCBI Taxonomy" id="35708"/>
    <lineage>
        <taxon>Eukaryota</taxon>
        <taxon>Viridiplantae</taxon>
        <taxon>Streptophyta</taxon>
        <taxon>Embryophyta</taxon>
        <taxon>Tracheophyta</taxon>
        <taxon>Spermatophyta</taxon>
        <taxon>Magnoliopsida</taxon>
        <taxon>Liliopsida</taxon>
        <taxon>Poales</taxon>
        <taxon>Poaceae</taxon>
        <taxon>PACMAD clade</taxon>
        <taxon>Arundinoideae</taxon>
        <taxon>Arundineae</taxon>
        <taxon>Arundo</taxon>
    </lineage>
</organism>
<proteinExistence type="predicted"/>
<dbReference type="EMBL" id="GBRH01179527">
    <property type="protein sequence ID" value="JAE18369.1"/>
    <property type="molecule type" value="Transcribed_RNA"/>
</dbReference>
<name>A0A0A9G4H0_ARUDO</name>
<protein>
    <submittedName>
        <fullName evidence="1">Uncharacterized protein</fullName>
    </submittedName>
</protein>
<reference evidence="1" key="1">
    <citation type="submission" date="2014-09" db="EMBL/GenBank/DDBJ databases">
        <authorList>
            <person name="Magalhaes I.L.F."/>
            <person name="Oliveira U."/>
            <person name="Santos F.R."/>
            <person name="Vidigal T.H.D.A."/>
            <person name="Brescovit A.D."/>
            <person name="Santos A.J."/>
        </authorList>
    </citation>
    <scope>NUCLEOTIDE SEQUENCE</scope>
    <source>
        <tissue evidence="1">Shoot tissue taken approximately 20 cm above the soil surface</tissue>
    </source>
</reference>
<evidence type="ECO:0000313" key="1">
    <source>
        <dbReference type="EMBL" id="JAE18369.1"/>
    </source>
</evidence>
<reference evidence="1" key="2">
    <citation type="journal article" date="2015" name="Data Brief">
        <title>Shoot transcriptome of the giant reed, Arundo donax.</title>
        <authorList>
            <person name="Barrero R.A."/>
            <person name="Guerrero F.D."/>
            <person name="Moolhuijzen P."/>
            <person name="Goolsby J.A."/>
            <person name="Tidwell J."/>
            <person name="Bellgard S.E."/>
            <person name="Bellgard M.I."/>
        </authorList>
    </citation>
    <scope>NUCLEOTIDE SEQUENCE</scope>
    <source>
        <tissue evidence="1">Shoot tissue taken approximately 20 cm above the soil surface</tissue>
    </source>
</reference>
<accession>A0A0A9G4H0</accession>
<dbReference type="AlphaFoldDB" id="A0A0A9G4H0"/>
<sequence>MAHQITLGASSEDTRKQSGHLVHDVISLWHLEHFRGCSIFVRCSLTLKHFTLWSCRCLYRCKSM</sequence>